<gene>
    <name evidence="1" type="ORF">TM448A02323_0004</name>
</gene>
<proteinExistence type="predicted"/>
<evidence type="ECO:0000313" key="1">
    <source>
        <dbReference type="EMBL" id="QJA51848.1"/>
    </source>
</evidence>
<reference evidence="1" key="1">
    <citation type="submission" date="2020-03" db="EMBL/GenBank/DDBJ databases">
        <title>The deep terrestrial virosphere.</title>
        <authorList>
            <person name="Holmfeldt K."/>
            <person name="Nilsson E."/>
            <person name="Simone D."/>
            <person name="Lopez-Fernandez M."/>
            <person name="Wu X."/>
            <person name="de Brujin I."/>
            <person name="Lundin D."/>
            <person name="Andersson A."/>
            <person name="Bertilsson S."/>
            <person name="Dopson M."/>
        </authorList>
    </citation>
    <scope>NUCLEOTIDE SEQUENCE</scope>
    <source>
        <strain evidence="1">TM448A02323</strain>
    </source>
</reference>
<dbReference type="AlphaFoldDB" id="A0A6H1ZWG2"/>
<protein>
    <submittedName>
        <fullName evidence="1">Uncharacterized protein</fullName>
    </submittedName>
</protein>
<sequence length="82" mass="9153">MAGILCYLSDSHNVAYPSSTESRTEDMRQIRSQVNYETTIPIKEFIDLLGLEGTEVEGVGINSSPRGIIIRTVEARTYDSKE</sequence>
<dbReference type="EMBL" id="MT144293">
    <property type="protein sequence ID" value="QJA51848.1"/>
    <property type="molecule type" value="Genomic_DNA"/>
</dbReference>
<organism evidence="1">
    <name type="scientific">viral metagenome</name>
    <dbReference type="NCBI Taxonomy" id="1070528"/>
    <lineage>
        <taxon>unclassified sequences</taxon>
        <taxon>metagenomes</taxon>
        <taxon>organismal metagenomes</taxon>
    </lineage>
</organism>
<accession>A0A6H1ZWG2</accession>
<name>A0A6H1ZWG2_9ZZZZ</name>